<keyword evidence="5" id="KW-0735">Signal-anchor</keyword>
<dbReference type="CDD" id="cd03593">
    <property type="entry name" value="CLECT_NK_receptors_like"/>
    <property type="match status" value="1"/>
</dbReference>
<dbReference type="Pfam" id="PF08391">
    <property type="entry name" value="Ly49"/>
    <property type="match status" value="1"/>
</dbReference>
<keyword evidence="10" id="KW-0325">Glycoprotein</keyword>
<reference evidence="13" key="1">
    <citation type="journal article" date="2002" name="Eur. J. Immunol.">
        <title>Ly49i2 is an inhibitory rat natural killer cell receptor for an MHC class Ia molecule (RT1-A1c).</title>
        <authorList>
            <person name="Naper C."/>
            <person name="Hayashi S."/>
            <person name="Joly E."/>
            <person name="Butcher G.W."/>
            <person name="Rolstad B."/>
            <person name="Vaage J.T."/>
            <person name="Ryan J.C."/>
        </authorList>
    </citation>
    <scope>NUCLEOTIDE SEQUENCE</scope>
    <source>
        <strain evidence="13">PVG</strain>
    </source>
</reference>
<dbReference type="RGD" id="628669">
    <property type="gene designation" value="Ly49i2"/>
</dbReference>
<gene>
    <name evidence="13 14" type="primary">Ly49i2</name>
</gene>
<dbReference type="InterPro" id="IPR052013">
    <property type="entry name" value="Mouse_KLRs"/>
</dbReference>
<dbReference type="InterPro" id="IPR016186">
    <property type="entry name" value="C-type_lectin-like/link_sf"/>
</dbReference>
<evidence type="ECO:0000256" key="2">
    <source>
        <dbReference type="ARBA" id="ARBA00022692"/>
    </source>
</evidence>
<dbReference type="Gene3D" id="3.10.100.10">
    <property type="entry name" value="Mannose-Binding Protein A, subunit A"/>
    <property type="match status" value="1"/>
</dbReference>
<feature type="transmembrane region" description="Helical" evidence="11">
    <location>
        <begin position="45"/>
        <end position="65"/>
    </location>
</feature>
<keyword evidence="2 11" id="KW-0812">Transmembrane</keyword>
<evidence type="ECO:0000256" key="4">
    <source>
        <dbReference type="ARBA" id="ARBA00022889"/>
    </source>
</evidence>
<sequence>MTEQEVTYTTVRFHKSSVFQNEVRSEETQSAKEIGHRESSVPWKLIVIALGILCSVLLVTVAVLVTNCLQYNHETHELQETQNSQHNCSTMENDIKLKEEMLRNMSVESTRYNALLDLINREQKRWYNKTKTVLAAPQHTGGCVEMHWLCYGIKCYYFIIDKRTWHKCIQTCQNYSLSFLKIHDKDELKFLQDHIIRDSYWIGLSYNNNKKEWSWIDNTTLNCDLVAMISLHKTGNCKYFSMTGLHDDDCGKRHLCICEKGIEKYPAPLCSVKERSQSAL</sequence>
<dbReference type="Pfam" id="PF00059">
    <property type="entry name" value="Lectin_C"/>
    <property type="match status" value="1"/>
</dbReference>
<dbReference type="PhosphoSitePlus" id="Q8K3G1"/>
<evidence type="ECO:0000313" key="13">
    <source>
        <dbReference type="EMBL" id="AAM56042.1"/>
    </source>
</evidence>
<dbReference type="GO" id="GO:0009968">
    <property type="term" value="P:negative regulation of signal transduction"/>
    <property type="evidence" value="ECO:0000314"/>
    <property type="project" value="RGD"/>
</dbReference>
<keyword evidence="3" id="KW-0430">Lectin</keyword>
<dbReference type="InterPro" id="IPR016187">
    <property type="entry name" value="CTDL_fold"/>
</dbReference>
<evidence type="ECO:0000256" key="1">
    <source>
        <dbReference type="ARBA" id="ARBA00004606"/>
    </source>
</evidence>
<evidence type="ECO:0000256" key="8">
    <source>
        <dbReference type="ARBA" id="ARBA00023157"/>
    </source>
</evidence>
<dbReference type="KEGG" id="rno:260324"/>
<organism evidence="13">
    <name type="scientific">Rattus norvegicus</name>
    <name type="common">Rat</name>
    <dbReference type="NCBI Taxonomy" id="10116"/>
    <lineage>
        <taxon>Eukaryota</taxon>
        <taxon>Metazoa</taxon>
        <taxon>Chordata</taxon>
        <taxon>Craniata</taxon>
        <taxon>Vertebrata</taxon>
        <taxon>Euteleostomi</taxon>
        <taxon>Mammalia</taxon>
        <taxon>Eutheria</taxon>
        <taxon>Euarchontoglires</taxon>
        <taxon>Glires</taxon>
        <taxon>Rodentia</taxon>
        <taxon>Myomorpha</taxon>
        <taxon>Muroidea</taxon>
        <taxon>Muridae</taxon>
        <taxon>Murinae</taxon>
        <taxon>Rattus</taxon>
    </lineage>
</organism>
<evidence type="ECO:0000259" key="12">
    <source>
        <dbReference type="PROSITE" id="PS50041"/>
    </source>
</evidence>
<dbReference type="PROSITE" id="PS50041">
    <property type="entry name" value="C_TYPE_LECTIN_2"/>
    <property type="match status" value="1"/>
</dbReference>
<accession>Q8K3G1</accession>
<feature type="domain" description="C-type lectin" evidence="12">
    <location>
        <begin position="151"/>
        <end position="259"/>
    </location>
</feature>
<dbReference type="GO" id="GO:0030246">
    <property type="term" value="F:carbohydrate binding"/>
    <property type="evidence" value="ECO:0007669"/>
    <property type="project" value="UniProtKB-KW"/>
</dbReference>
<dbReference type="PANTHER" id="PTHR46329">
    <property type="entry name" value="KILLER CELL LECTIN-LIKE RECEPTOR 2"/>
    <property type="match status" value="1"/>
</dbReference>
<proteinExistence type="evidence at transcript level"/>
<dbReference type="PANTHER" id="PTHR46329:SF4">
    <property type="entry name" value="KILLER CELL LECTIN-LIKE RECEPTOR, SUBFAMILY A, MEMBER 17"/>
    <property type="match status" value="1"/>
</dbReference>
<protein>
    <submittedName>
        <fullName evidence="13">Ly49 inhibitory receptor 2</fullName>
    </submittedName>
</protein>
<keyword evidence="4" id="KW-0130">Cell adhesion</keyword>
<evidence type="ECO:0000256" key="6">
    <source>
        <dbReference type="ARBA" id="ARBA00022989"/>
    </source>
</evidence>
<evidence type="ECO:0000256" key="5">
    <source>
        <dbReference type="ARBA" id="ARBA00022968"/>
    </source>
</evidence>
<evidence type="ECO:0000256" key="3">
    <source>
        <dbReference type="ARBA" id="ARBA00022734"/>
    </source>
</evidence>
<dbReference type="GeneID" id="260324"/>
<evidence type="ECO:0000256" key="10">
    <source>
        <dbReference type="ARBA" id="ARBA00023180"/>
    </source>
</evidence>
<name>Q8K3G1_RAT</name>
<dbReference type="EMBL" id="AY115572">
    <property type="protein sequence ID" value="AAM56042.1"/>
    <property type="molecule type" value="mRNA"/>
</dbReference>
<dbReference type="CTD" id="260324"/>
<evidence type="ECO:0000256" key="7">
    <source>
        <dbReference type="ARBA" id="ARBA00023136"/>
    </source>
</evidence>
<comment type="subcellular location">
    <subcellularLocation>
        <location evidence="1">Membrane</location>
        <topology evidence="1">Single-pass type II membrane protein</topology>
    </subcellularLocation>
</comment>
<dbReference type="GO" id="GO:0005886">
    <property type="term" value="C:plasma membrane"/>
    <property type="evidence" value="ECO:0007669"/>
    <property type="project" value="UniProtKB-ARBA"/>
</dbReference>
<dbReference type="SMART" id="SM00034">
    <property type="entry name" value="CLECT"/>
    <property type="match status" value="1"/>
</dbReference>
<dbReference type="iPTMnet" id="Q8K3G1"/>
<keyword evidence="8" id="KW-1015">Disulfide bond</keyword>
<evidence type="ECO:0000313" key="14">
    <source>
        <dbReference type="RGD" id="628669"/>
    </source>
</evidence>
<dbReference type="SUPFAM" id="SSF56436">
    <property type="entry name" value="C-type lectin-like"/>
    <property type="match status" value="1"/>
</dbReference>
<dbReference type="UCSC" id="RGD:628669">
    <property type="organism name" value="rat"/>
</dbReference>
<dbReference type="FunFam" id="3.10.100.10:FF:000053">
    <property type="entry name" value="Killer cell lectin-like receptor 3"/>
    <property type="match status" value="1"/>
</dbReference>
<dbReference type="InterPro" id="IPR013600">
    <property type="entry name" value="Ly49_N"/>
</dbReference>
<keyword evidence="7 11" id="KW-0472">Membrane</keyword>
<keyword evidence="9 13" id="KW-0675">Receptor</keyword>
<evidence type="ECO:0000256" key="9">
    <source>
        <dbReference type="ARBA" id="ARBA00023170"/>
    </source>
</evidence>
<dbReference type="PhylomeDB" id="Q8K3G1"/>
<keyword evidence="6 11" id="KW-1133">Transmembrane helix</keyword>
<dbReference type="AlphaFoldDB" id="Q8K3G1"/>
<dbReference type="AGR" id="RGD:628669"/>
<dbReference type="GO" id="GO:0007155">
    <property type="term" value="P:cell adhesion"/>
    <property type="evidence" value="ECO:0007669"/>
    <property type="project" value="UniProtKB-KW"/>
</dbReference>
<evidence type="ECO:0000256" key="11">
    <source>
        <dbReference type="SAM" id="Phobius"/>
    </source>
</evidence>
<dbReference type="InterPro" id="IPR001304">
    <property type="entry name" value="C-type_lectin-like"/>
</dbReference>
<dbReference type="InterPro" id="IPR033992">
    <property type="entry name" value="NKR-like_CTLD"/>
</dbReference>